<dbReference type="PANTHER" id="PTHR30250">
    <property type="entry name" value="PST FAMILY PREDICTED COLANIC ACID TRANSPORTER"/>
    <property type="match status" value="1"/>
</dbReference>
<evidence type="ECO:0000256" key="7">
    <source>
        <dbReference type="SAM" id="Phobius"/>
    </source>
</evidence>
<keyword evidence="5 7" id="KW-1133">Transmembrane helix</keyword>
<dbReference type="SUPFAM" id="SSF53756">
    <property type="entry name" value="UDP-Glycosyltransferase/glycogen phosphorylase"/>
    <property type="match status" value="1"/>
</dbReference>
<feature type="transmembrane region" description="Helical" evidence="7">
    <location>
        <begin position="101"/>
        <end position="124"/>
    </location>
</feature>
<dbReference type="InterPro" id="IPR050833">
    <property type="entry name" value="Poly_Biosynth_Transport"/>
</dbReference>
<evidence type="ECO:0000313" key="9">
    <source>
        <dbReference type="Proteomes" id="UP000034982"/>
    </source>
</evidence>
<dbReference type="PANTHER" id="PTHR30250:SF10">
    <property type="entry name" value="LIPOPOLYSACCHARIDE BIOSYNTHESIS PROTEIN WZXC"/>
    <property type="match status" value="1"/>
</dbReference>
<comment type="similarity">
    <text evidence="2">Belongs to the polysaccharide synthase family.</text>
</comment>
<dbReference type="Gene3D" id="3.40.50.2000">
    <property type="entry name" value="Glycogen Phosphorylase B"/>
    <property type="match status" value="2"/>
</dbReference>
<feature type="transmembrane region" description="Helical" evidence="7">
    <location>
        <begin position="33"/>
        <end position="58"/>
    </location>
</feature>
<evidence type="ECO:0000256" key="5">
    <source>
        <dbReference type="ARBA" id="ARBA00022989"/>
    </source>
</evidence>
<proteinExistence type="inferred from homology"/>
<comment type="subcellular location">
    <subcellularLocation>
        <location evidence="1">Cell membrane</location>
        <topology evidence="1">Multi-pass membrane protein</topology>
    </subcellularLocation>
</comment>
<comment type="caution">
    <text evidence="8">The sequence shown here is derived from an EMBL/GenBank/DDBJ whole genome shotgun (WGS) entry which is preliminary data.</text>
</comment>
<dbReference type="AlphaFoldDB" id="W2CKN5"/>
<evidence type="ECO:0000256" key="6">
    <source>
        <dbReference type="ARBA" id="ARBA00023136"/>
    </source>
</evidence>
<evidence type="ECO:0000313" key="8">
    <source>
        <dbReference type="EMBL" id="ETK07051.1"/>
    </source>
</evidence>
<keyword evidence="4 7" id="KW-0812">Transmembrane</keyword>
<keyword evidence="3" id="KW-1003">Cell membrane</keyword>
<evidence type="ECO:0000256" key="2">
    <source>
        <dbReference type="ARBA" id="ARBA00007430"/>
    </source>
</evidence>
<reference evidence="8 9" key="1">
    <citation type="submission" date="2013-11" db="EMBL/GenBank/DDBJ databases">
        <title>Single cell genomics of uncultured Tannerella BU063 (oral taxon 286).</title>
        <authorList>
            <person name="Beall C.J."/>
            <person name="Campbell A.G."/>
            <person name="Griffen A.L."/>
            <person name="Podar M."/>
            <person name="Leys E.J."/>
        </authorList>
    </citation>
    <scope>NUCLEOTIDE SEQUENCE [LARGE SCALE GENOMIC DNA]</scope>
    <source>
        <strain evidence="8">Cell 1/3</strain>
    </source>
</reference>
<evidence type="ECO:0000256" key="1">
    <source>
        <dbReference type="ARBA" id="ARBA00004651"/>
    </source>
</evidence>
<name>W2CKN5_9BACT</name>
<dbReference type="Proteomes" id="UP000034982">
    <property type="component" value="Unassembled WGS sequence"/>
</dbReference>
<dbReference type="GO" id="GO:0005886">
    <property type="term" value="C:plasma membrane"/>
    <property type="evidence" value="ECO:0007669"/>
    <property type="project" value="UniProtKB-SubCell"/>
</dbReference>
<evidence type="ECO:0000256" key="4">
    <source>
        <dbReference type="ARBA" id="ARBA00022692"/>
    </source>
</evidence>
<evidence type="ECO:0000256" key="3">
    <source>
        <dbReference type="ARBA" id="ARBA00022475"/>
    </source>
</evidence>
<gene>
    <name evidence="8" type="ORF">T230_09175</name>
</gene>
<organism evidence="8 9">
    <name type="scientific">Tannerella sp. oral taxon BU063 isolate Cell 1/3</name>
    <dbReference type="NCBI Taxonomy" id="1411022"/>
    <lineage>
        <taxon>Bacteria</taxon>
        <taxon>Pseudomonadati</taxon>
        <taxon>Bacteroidota</taxon>
        <taxon>Bacteroidia</taxon>
        <taxon>Bacteroidales</taxon>
        <taxon>Tannerellaceae</taxon>
        <taxon>Tannerella</taxon>
    </lineage>
</organism>
<accession>W2CKN5</accession>
<dbReference type="CDD" id="cd13127">
    <property type="entry name" value="MATE_tuaB_like"/>
    <property type="match status" value="1"/>
</dbReference>
<feature type="transmembrane region" description="Helical" evidence="7">
    <location>
        <begin position="64"/>
        <end position="89"/>
    </location>
</feature>
<protein>
    <recommendedName>
        <fullName evidence="10">Lipopolysaccharide biosynthesis protein</fullName>
    </recommendedName>
</protein>
<feature type="transmembrane region" description="Helical" evidence="7">
    <location>
        <begin position="168"/>
        <end position="186"/>
    </location>
</feature>
<dbReference type="Pfam" id="PF13440">
    <property type="entry name" value="Polysacc_synt_3"/>
    <property type="match status" value="1"/>
</dbReference>
<sequence>MGRRKIIRVDPEVVQSAVAQEEPSLKEKTARGLFWGGISNFVQQVIGMAFGIAIARILSPDDYGLVAMLAIFTAIANTVMDSGFTTALINKKTVKHRDYNAVFWFNVFAAIGMYVILFFVAPLIAHFYKQPILTDLSRILFLSFIIAAVGIAHNAYLLKKIMAKQRGIIDMAAVFCSGTVGLILALNGFAFWGLVAQQLTQISVAVLLRCYYSPWRPTLEFDFTPLKEMFGFGVKIFTTNIFYQVTGNLFPVVLGRYYGKTLTGYYAQGNKWSILSSSVVLTGFNNVAQPVLVEARDDIRRQLKIFRKMLRFGAFLTFPTLLGLAFISTGFLFKVRAWSTMYIRRFIYQRAHAYIAYYSQAKNIVLSYGLSSTAFFYGNTTDTDSLLSIREVLIGKPLLMDKRRRILHIGRLVKWKKVDLLIKAFSLIVERYRDSEL</sequence>
<feature type="transmembrane region" description="Helical" evidence="7">
    <location>
        <begin position="136"/>
        <end position="156"/>
    </location>
</feature>
<feature type="transmembrane region" description="Helical" evidence="7">
    <location>
        <begin position="310"/>
        <end position="333"/>
    </location>
</feature>
<keyword evidence="6 7" id="KW-0472">Membrane</keyword>
<evidence type="ECO:0008006" key="10">
    <source>
        <dbReference type="Google" id="ProtNLM"/>
    </source>
</evidence>
<feature type="non-terminal residue" evidence="8">
    <location>
        <position position="437"/>
    </location>
</feature>
<dbReference type="EMBL" id="AYYE01001079">
    <property type="protein sequence ID" value="ETK07051.1"/>
    <property type="molecule type" value="Genomic_DNA"/>
</dbReference>